<proteinExistence type="predicted"/>
<dbReference type="GeneID" id="109401325"/>
<accession>A0ABM1Z120</accession>
<protein>
    <submittedName>
        <fullName evidence="3">Uncharacterized protein</fullName>
    </submittedName>
</protein>
<dbReference type="EnsemblMetazoa" id="AALFPA23_013988.R20305">
    <property type="protein sequence ID" value="AALFPA23_013988.P20305"/>
    <property type="gene ID" value="AALFPA23_013988"/>
</dbReference>
<keyword evidence="2" id="KW-0732">Signal</keyword>
<evidence type="ECO:0000256" key="2">
    <source>
        <dbReference type="SAM" id="SignalP"/>
    </source>
</evidence>
<reference evidence="4" key="1">
    <citation type="journal article" date="2015" name="Proc. Natl. Acad. Sci. U.S.A.">
        <title>Genome sequence of the Asian Tiger mosquito, Aedes albopictus, reveals insights into its biology, genetics, and evolution.</title>
        <authorList>
            <person name="Chen X.G."/>
            <person name="Jiang X."/>
            <person name="Gu J."/>
            <person name="Xu M."/>
            <person name="Wu Y."/>
            <person name="Deng Y."/>
            <person name="Zhang C."/>
            <person name="Bonizzoni M."/>
            <person name="Dermauw W."/>
            <person name="Vontas J."/>
            <person name="Armbruster P."/>
            <person name="Huang X."/>
            <person name="Yang Y."/>
            <person name="Zhang H."/>
            <person name="He W."/>
            <person name="Peng H."/>
            <person name="Liu Y."/>
            <person name="Wu K."/>
            <person name="Chen J."/>
            <person name="Lirakis M."/>
            <person name="Topalis P."/>
            <person name="Van Leeuwen T."/>
            <person name="Hall A.B."/>
            <person name="Jiang X."/>
            <person name="Thorpe C."/>
            <person name="Mueller R.L."/>
            <person name="Sun C."/>
            <person name="Waterhouse R.M."/>
            <person name="Yan G."/>
            <person name="Tu Z.J."/>
            <person name="Fang X."/>
            <person name="James A.A."/>
        </authorList>
    </citation>
    <scope>NUCLEOTIDE SEQUENCE [LARGE SCALE GENOMIC DNA]</scope>
    <source>
        <strain evidence="4">Foshan</strain>
    </source>
</reference>
<dbReference type="Proteomes" id="UP000069940">
    <property type="component" value="Unassembled WGS sequence"/>
</dbReference>
<feature type="signal peptide" evidence="2">
    <location>
        <begin position="1"/>
        <end position="18"/>
    </location>
</feature>
<keyword evidence="4" id="KW-1185">Reference proteome</keyword>
<organism evidence="3 4">
    <name type="scientific">Aedes albopictus</name>
    <name type="common">Asian tiger mosquito</name>
    <name type="synonym">Stegomyia albopicta</name>
    <dbReference type="NCBI Taxonomy" id="7160"/>
    <lineage>
        <taxon>Eukaryota</taxon>
        <taxon>Metazoa</taxon>
        <taxon>Ecdysozoa</taxon>
        <taxon>Arthropoda</taxon>
        <taxon>Hexapoda</taxon>
        <taxon>Insecta</taxon>
        <taxon>Pterygota</taxon>
        <taxon>Neoptera</taxon>
        <taxon>Endopterygota</taxon>
        <taxon>Diptera</taxon>
        <taxon>Nematocera</taxon>
        <taxon>Culicoidea</taxon>
        <taxon>Culicidae</taxon>
        <taxon>Culicinae</taxon>
        <taxon>Aedini</taxon>
        <taxon>Aedes</taxon>
        <taxon>Stegomyia</taxon>
    </lineage>
</organism>
<reference evidence="3" key="2">
    <citation type="submission" date="2025-05" db="UniProtKB">
        <authorList>
            <consortium name="EnsemblMetazoa"/>
        </authorList>
    </citation>
    <scope>IDENTIFICATION</scope>
    <source>
        <strain evidence="3">Foshan</strain>
    </source>
</reference>
<sequence>MKFMRTCLLALAILVVSAAGGGGGGDVSSQQSSSGQKPQTVLKVTDSSSDSDGATGKAIINVLDKAQNKRGAPVIPGTIVGTPQHAYINQPVAAVTATGTVAGAAVGPVAYTSYGHPHYQQQQQAAHLSAGGHQHLVQQHQQQQSAAAVAAPQAVFHKINYVAPNSALKVATFASSVAAAAAPAHYEYVPAVAPTLTKYNYAATAVPQYHYAHYPQTIQTIYQHHHPQQAPAATATIITNAAGHQLQYVHHHPQQHQQAATIYTAHQPAAAVHYTLTQPATLQHHYQPQSAVVGQQAAQAGTIHYHHHPQQQQAQQTTFVGVQPSVPVVHQAPIAAINQVHQANQVIATQAQLVKYPVPSASPIYATNSVQNHLYQQHSANYGPYPVPVAAKQFLSTVATPTVATPAHIKQLIPVTTATTTQHHGKGVSYSTFTQQANAASLGPQQNQSPYYNTAIVQPHQYQQQQPQSQIHQQQQQPTRFQVYSTVATPLHKPAVLYAAHQYAQPSIPAAIYATAASPFQQFQHQPQQSPAAFHYGGSQLFHPQPPLQQQQLQQQQQPYAQLAKITYTPGAASLQKGFYPVQ</sequence>
<evidence type="ECO:0000256" key="1">
    <source>
        <dbReference type="SAM" id="MobiDB-lite"/>
    </source>
</evidence>
<evidence type="ECO:0000313" key="4">
    <source>
        <dbReference type="Proteomes" id="UP000069940"/>
    </source>
</evidence>
<feature type="region of interest" description="Disordered" evidence="1">
    <location>
        <begin position="524"/>
        <end position="549"/>
    </location>
</feature>
<dbReference type="RefSeq" id="XP_062711399.1">
    <property type="nucleotide sequence ID" value="XM_062855415.1"/>
</dbReference>
<feature type="region of interest" description="Disordered" evidence="1">
    <location>
        <begin position="24"/>
        <end position="52"/>
    </location>
</feature>
<feature type="compositionally biased region" description="Low complexity" evidence="1">
    <location>
        <begin position="27"/>
        <end position="36"/>
    </location>
</feature>
<name>A0ABM1Z120_AEDAL</name>
<evidence type="ECO:0000313" key="3">
    <source>
        <dbReference type="EnsemblMetazoa" id="AALFPA23_013988.P20305"/>
    </source>
</evidence>
<feature type="chain" id="PRO_5047280566" evidence="2">
    <location>
        <begin position="19"/>
        <end position="583"/>
    </location>
</feature>